<dbReference type="SMART" id="SM01294">
    <property type="entry name" value="PKS_PP_betabranch"/>
    <property type="match status" value="2"/>
</dbReference>
<dbReference type="SMART" id="SM00823">
    <property type="entry name" value="PKS_PP"/>
    <property type="match status" value="2"/>
</dbReference>
<dbReference type="InterPro" id="IPR014030">
    <property type="entry name" value="Ketoacyl_synth_N"/>
</dbReference>
<evidence type="ECO:0000256" key="7">
    <source>
        <dbReference type="ARBA" id="ARBA00022857"/>
    </source>
</evidence>
<evidence type="ECO:0000259" key="15">
    <source>
        <dbReference type="PROSITE" id="PS52004"/>
    </source>
</evidence>
<dbReference type="Gene3D" id="3.40.50.12780">
    <property type="entry name" value="N-terminal domain of ligase-like"/>
    <property type="match status" value="1"/>
</dbReference>
<dbReference type="InterPro" id="IPR049900">
    <property type="entry name" value="PKS_mFAS_DH"/>
</dbReference>
<dbReference type="InterPro" id="IPR050091">
    <property type="entry name" value="PKS_NRPS_Biosynth_Enz"/>
</dbReference>
<dbReference type="InterPro" id="IPR040097">
    <property type="entry name" value="FAAL/FAAC"/>
</dbReference>
<dbReference type="InterPro" id="IPR013217">
    <property type="entry name" value="Methyltransf_12"/>
</dbReference>
<dbReference type="SMART" id="SM00826">
    <property type="entry name" value="PKS_DH"/>
    <property type="match status" value="1"/>
</dbReference>
<evidence type="ECO:0000256" key="10">
    <source>
        <dbReference type="ARBA" id="ARBA00023315"/>
    </source>
</evidence>
<dbReference type="InterPro" id="IPR036291">
    <property type="entry name" value="NAD(P)-bd_dom_sf"/>
</dbReference>
<feature type="compositionally biased region" description="Low complexity" evidence="13">
    <location>
        <begin position="2798"/>
        <end position="2807"/>
    </location>
</feature>
<dbReference type="Pfam" id="PF08659">
    <property type="entry name" value="KR"/>
    <property type="match status" value="1"/>
</dbReference>
<dbReference type="InterPro" id="IPR009081">
    <property type="entry name" value="PP-bd_ACP"/>
</dbReference>
<evidence type="ECO:0000256" key="4">
    <source>
        <dbReference type="ARBA" id="ARBA00022679"/>
    </source>
</evidence>
<evidence type="ECO:0000256" key="1">
    <source>
        <dbReference type="ARBA" id="ARBA00006432"/>
    </source>
</evidence>
<dbReference type="SUPFAM" id="SSF56801">
    <property type="entry name" value="Acetyl-CoA synthetase-like"/>
    <property type="match status" value="1"/>
</dbReference>
<feature type="active site" description="Proton donor; for dehydratase activity" evidence="12">
    <location>
        <position position="1436"/>
    </location>
</feature>
<feature type="domain" description="Ketosynthase family 3 (KS3)" evidence="15">
    <location>
        <begin position="697"/>
        <end position="1109"/>
    </location>
</feature>
<dbReference type="InterPro" id="IPR049551">
    <property type="entry name" value="PKS_DH_C"/>
</dbReference>
<keyword evidence="6" id="KW-0276">Fatty acid metabolism</keyword>
<protein>
    <submittedName>
        <fullName evidence="17">Phthiocerol/phenolphthiocerol synthesis polyketide synthase type I PpsA</fullName>
        <ecNumber evidence="17">2.3.1.41</ecNumber>
    </submittedName>
</protein>
<comment type="similarity">
    <text evidence="1">Belongs to the ATP-dependent AMP-binding enzyme family.</text>
</comment>
<dbReference type="Gene3D" id="3.90.180.10">
    <property type="entry name" value="Medium-chain alcohol dehydrogenases, catalytic domain"/>
    <property type="match status" value="1"/>
</dbReference>
<dbReference type="Pfam" id="PF08242">
    <property type="entry name" value="Methyltransf_12"/>
    <property type="match status" value="1"/>
</dbReference>
<dbReference type="GO" id="GO:0016491">
    <property type="term" value="F:oxidoreductase activity"/>
    <property type="evidence" value="ECO:0007669"/>
    <property type="project" value="InterPro"/>
</dbReference>
<dbReference type="PANTHER" id="PTHR43775:SF37">
    <property type="entry name" value="SI:DKEY-61P9.11"/>
    <property type="match status" value="1"/>
</dbReference>
<feature type="region of interest" description="N-terminal hotdog fold" evidence="12">
    <location>
        <begin position="1258"/>
        <end position="1376"/>
    </location>
</feature>
<dbReference type="InterPro" id="IPR045851">
    <property type="entry name" value="AMP-bd_C_sf"/>
</dbReference>
<dbReference type="KEGG" id="pnd:Pla175_46470"/>
<feature type="region of interest" description="Disordered" evidence="13">
    <location>
        <begin position="2764"/>
        <end position="2809"/>
    </location>
</feature>
<dbReference type="InterPro" id="IPR020841">
    <property type="entry name" value="PKS_Beta-ketoAc_synthase_dom"/>
</dbReference>
<evidence type="ECO:0000256" key="11">
    <source>
        <dbReference type="ARBA" id="ARBA00054155"/>
    </source>
</evidence>
<evidence type="ECO:0000313" key="18">
    <source>
        <dbReference type="Proteomes" id="UP000317429"/>
    </source>
</evidence>
<evidence type="ECO:0000259" key="14">
    <source>
        <dbReference type="PROSITE" id="PS50075"/>
    </source>
</evidence>
<feature type="region of interest" description="C-terminal hotdog fold" evidence="12">
    <location>
        <begin position="1386"/>
        <end position="1516"/>
    </location>
</feature>
<dbReference type="InterPro" id="IPR029063">
    <property type="entry name" value="SAM-dependent_MTases_sf"/>
</dbReference>
<dbReference type="SUPFAM" id="SSF47336">
    <property type="entry name" value="ACP-like"/>
    <property type="match status" value="2"/>
</dbReference>
<keyword evidence="2" id="KW-0596">Phosphopantetheine</keyword>
<dbReference type="GO" id="GO:0004315">
    <property type="term" value="F:3-oxoacyl-[acyl-carrier-protein] synthase activity"/>
    <property type="evidence" value="ECO:0007669"/>
    <property type="project" value="UniProtKB-EC"/>
</dbReference>
<keyword evidence="7" id="KW-0521">NADP</keyword>
<keyword evidence="4 17" id="KW-0808">Transferase</keyword>
<keyword evidence="3" id="KW-0597">Phosphoprotein</keyword>
<keyword evidence="18" id="KW-1185">Reference proteome</keyword>
<dbReference type="InterPro" id="IPR011032">
    <property type="entry name" value="GroES-like_sf"/>
</dbReference>
<dbReference type="CDD" id="cd05931">
    <property type="entry name" value="FAAL"/>
    <property type="match status" value="1"/>
</dbReference>
<dbReference type="FunFam" id="3.40.47.10:FF:000019">
    <property type="entry name" value="Polyketide synthase type I"/>
    <property type="match status" value="1"/>
</dbReference>
<dbReference type="SUPFAM" id="SSF53335">
    <property type="entry name" value="S-adenosyl-L-methionine-dependent methyltransferases"/>
    <property type="match status" value="1"/>
</dbReference>
<dbReference type="InterPro" id="IPR013968">
    <property type="entry name" value="PKS_KR"/>
</dbReference>
<dbReference type="SUPFAM" id="SSF50129">
    <property type="entry name" value="GroES-like"/>
    <property type="match status" value="1"/>
</dbReference>
<keyword evidence="10 17" id="KW-0012">Acyltransferase</keyword>
<dbReference type="RefSeq" id="WP_145291141.1">
    <property type="nucleotide sequence ID" value="NZ_CP036291.1"/>
</dbReference>
<dbReference type="InterPro" id="IPR000873">
    <property type="entry name" value="AMP-dep_synth/lig_dom"/>
</dbReference>
<evidence type="ECO:0000256" key="5">
    <source>
        <dbReference type="ARBA" id="ARBA00022737"/>
    </source>
</evidence>
<dbReference type="Pfam" id="PF08240">
    <property type="entry name" value="ADH_N"/>
    <property type="match status" value="1"/>
</dbReference>
<dbReference type="Pfam" id="PF00501">
    <property type="entry name" value="AMP-binding"/>
    <property type="match status" value="1"/>
</dbReference>
<evidence type="ECO:0000256" key="12">
    <source>
        <dbReference type="PROSITE-ProRule" id="PRU01363"/>
    </source>
</evidence>
<dbReference type="Pfam" id="PF02801">
    <property type="entry name" value="Ketoacyl-synt_C"/>
    <property type="match status" value="1"/>
</dbReference>
<dbReference type="InterPro" id="IPR032821">
    <property type="entry name" value="PKS_assoc"/>
</dbReference>
<dbReference type="Gene3D" id="3.40.50.720">
    <property type="entry name" value="NAD(P)-binding Rossmann-like Domain"/>
    <property type="match status" value="3"/>
</dbReference>
<dbReference type="Pfam" id="PF13602">
    <property type="entry name" value="ADH_zinc_N_2"/>
    <property type="match status" value="1"/>
</dbReference>
<dbReference type="PANTHER" id="PTHR43775">
    <property type="entry name" value="FATTY ACID SYNTHASE"/>
    <property type="match status" value="1"/>
</dbReference>
<dbReference type="Pfam" id="PF00109">
    <property type="entry name" value="ketoacyl-synt"/>
    <property type="match status" value="1"/>
</dbReference>
<dbReference type="SUPFAM" id="SSF53901">
    <property type="entry name" value="Thiolase-like"/>
    <property type="match status" value="1"/>
</dbReference>
<feature type="compositionally biased region" description="Low complexity" evidence="13">
    <location>
        <begin position="2769"/>
        <end position="2781"/>
    </location>
</feature>
<evidence type="ECO:0000256" key="6">
    <source>
        <dbReference type="ARBA" id="ARBA00022832"/>
    </source>
</evidence>
<dbReference type="Proteomes" id="UP000317429">
    <property type="component" value="Chromosome"/>
</dbReference>
<dbReference type="InterPro" id="IPR014031">
    <property type="entry name" value="Ketoacyl_synth_C"/>
</dbReference>
<dbReference type="PROSITE" id="PS50075">
    <property type="entry name" value="CARRIER"/>
    <property type="match status" value="2"/>
</dbReference>
<evidence type="ECO:0000256" key="2">
    <source>
        <dbReference type="ARBA" id="ARBA00022450"/>
    </source>
</evidence>
<dbReference type="CDD" id="cd02440">
    <property type="entry name" value="AdoMet_MTases"/>
    <property type="match status" value="1"/>
</dbReference>
<evidence type="ECO:0000256" key="9">
    <source>
        <dbReference type="ARBA" id="ARBA00023268"/>
    </source>
</evidence>
<dbReference type="InterPro" id="IPR049552">
    <property type="entry name" value="PKS_DH_N"/>
</dbReference>
<dbReference type="Gene3D" id="3.30.70.3290">
    <property type="match status" value="1"/>
</dbReference>
<feature type="domain" description="PKS/mFAS DH" evidence="16">
    <location>
        <begin position="1258"/>
        <end position="1516"/>
    </location>
</feature>
<evidence type="ECO:0000256" key="8">
    <source>
        <dbReference type="ARBA" id="ARBA00023098"/>
    </source>
</evidence>
<dbReference type="InterPro" id="IPR036736">
    <property type="entry name" value="ACP-like_sf"/>
</dbReference>
<dbReference type="InterPro" id="IPR042104">
    <property type="entry name" value="PKS_dehydratase_sf"/>
</dbReference>
<dbReference type="InterPro" id="IPR025110">
    <property type="entry name" value="AMP-bd_C"/>
</dbReference>
<dbReference type="CDD" id="cd00833">
    <property type="entry name" value="PKS"/>
    <property type="match status" value="1"/>
</dbReference>
<dbReference type="PROSITE" id="PS52004">
    <property type="entry name" value="KS3_2"/>
    <property type="match status" value="1"/>
</dbReference>
<dbReference type="InterPro" id="IPR020807">
    <property type="entry name" value="PKS_DH"/>
</dbReference>
<evidence type="ECO:0000259" key="16">
    <source>
        <dbReference type="PROSITE" id="PS52019"/>
    </source>
</evidence>
<dbReference type="SMART" id="SM00822">
    <property type="entry name" value="PKS_KR"/>
    <property type="match status" value="1"/>
</dbReference>
<dbReference type="EC" id="2.3.1.41" evidence="17"/>
<dbReference type="CDD" id="cd08955">
    <property type="entry name" value="KR_2_FAS_SDR_x"/>
    <property type="match status" value="1"/>
</dbReference>
<dbReference type="SUPFAM" id="SSF51735">
    <property type="entry name" value="NAD(P)-binding Rossmann-fold domains"/>
    <property type="match status" value="3"/>
</dbReference>
<evidence type="ECO:0000313" key="17">
    <source>
        <dbReference type="EMBL" id="QDU91227.1"/>
    </source>
</evidence>
<dbReference type="PROSITE" id="PS00455">
    <property type="entry name" value="AMP_BINDING"/>
    <property type="match status" value="1"/>
</dbReference>
<dbReference type="OrthoDB" id="219272at2"/>
<keyword evidence="8" id="KW-0443">Lipid metabolism</keyword>
<organism evidence="17 18">
    <name type="scientific">Pirellulimonas nuda</name>
    <dbReference type="NCBI Taxonomy" id="2528009"/>
    <lineage>
        <taxon>Bacteria</taxon>
        <taxon>Pseudomonadati</taxon>
        <taxon>Planctomycetota</taxon>
        <taxon>Planctomycetia</taxon>
        <taxon>Pirellulales</taxon>
        <taxon>Lacipirellulaceae</taxon>
        <taxon>Pirellulimonas</taxon>
    </lineage>
</organism>
<dbReference type="Gene3D" id="3.30.300.30">
    <property type="match status" value="1"/>
</dbReference>
<dbReference type="InterPro" id="IPR042099">
    <property type="entry name" value="ANL_N_sf"/>
</dbReference>
<proteinExistence type="inferred from homology"/>
<dbReference type="SMART" id="SM00825">
    <property type="entry name" value="PKS_KS"/>
    <property type="match status" value="1"/>
</dbReference>
<dbReference type="FunFam" id="3.40.50.12780:FF:000013">
    <property type="entry name" value="Long-chain-fatty-acid--AMP ligase FadD32"/>
    <property type="match status" value="1"/>
</dbReference>
<comment type="function">
    <text evidence="11">Involved in production of the polyketide antibiotic thailandamide.</text>
</comment>
<dbReference type="PROSITE" id="PS52019">
    <property type="entry name" value="PKS_MFAS_DH"/>
    <property type="match status" value="1"/>
</dbReference>
<dbReference type="GO" id="GO:0004312">
    <property type="term" value="F:fatty acid synthase activity"/>
    <property type="evidence" value="ECO:0007669"/>
    <property type="project" value="TreeGrafter"/>
</dbReference>
<dbReference type="SMART" id="SM00829">
    <property type="entry name" value="PKS_ER"/>
    <property type="match status" value="1"/>
</dbReference>
<dbReference type="PROSITE" id="PS00606">
    <property type="entry name" value="KS3_1"/>
    <property type="match status" value="1"/>
</dbReference>
<keyword evidence="9" id="KW-0511">Multifunctional enzyme</keyword>
<dbReference type="InterPro" id="IPR018201">
    <property type="entry name" value="Ketoacyl_synth_AS"/>
</dbReference>
<dbReference type="Pfam" id="PF00550">
    <property type="entry name" value="PP-binding"/>
    <property type="match status" value="2"/>
</dbReference>
<dbReference type="InterPro" id="IPR013154">
    <property type="entry name" value="ADH-like_N"/>
</dbReference>
<dbReference type="EMBL" id="CP036291">
    <property type="protein sequence ID" value="QDU91227.1"/>
    <property type="molecule type" value="Genomic_DNA"/>
</dbReference>
<gene>
    <name evidence="17" type="primary">ppsA_2</name>
    <name evidence="17" type="ORF">Pla175_46470</name>
</gene>
<dbReference type="Pfam" id="PF14765">
    <property type="entry name" value="PS-DH"/>
    <property type="match status" value="1"/>
</dbReference>
<feature type="active site" description="Proton acceptor; for dehydratase activity" evidence="12">
    <location>
        <position position="1287"/>
    </location>
</feature>
<evidence type="ECO:0000256" key="3">
    <source>
        <dbReference type="ARBA" id="ARBA00022553"/>
    </source>
</evidence>
<dbReference type="Pfam" id="PF21089">
    <property type="entry name" value="PKS_DH_N"/>
    <property type="match status" value="1"/>
</dbReference>
<accession>A0A518DIB6</accession>
<dbReference type="GO" id="GO:0071766">
    <property type="term" value="P:Actinobacterium-type cell wall biogenesis"/>
    <property type="evidence" value="ECO:0007669"/>
    <property type="project" value="UniProtKB-ARBA"/>
</dbReference>
<dbReference type="Gene3D" id="1.10.1200.10">
    <property type="entry name" value="ACP-like"/>
    <property type="match status" value="2"/>
</dbReference>
<dbReference type="InterPro" id="IPR020845">
    <property type="entry name" value="AMP-binding_CS"/>
</dbReference>
<dbReference type="Gene3D" id="3.40.47.10">
    <property type="match status" value="1"/>
</dbReference>
<name>A0A518DIB6_9BACT</name>
<dbReference type="InterPro" id="IPR020806">
    <property type="entry name" value="PKS_PP-bd"/>
</dbReference>
<feature type="domain" description="Carrier" evidence="14">
    <location>
        <begin position="607"/>
        <end position="684"/>
    </location>
</feature>
<dbReference type="InterPro" id="IPR016039">
    <property type="entry name" value="Thiolase-like"/>
</dbReference>
<keyword evidence="5" id="KW-0677">Repeat</keyword>
<dbReference type="CDD" id="cd05195">
    <property type="entry name" value="enoyl_red"/>
    <property type="match status" value="1"/>
</dbReference>
<sequence length="2833" mass="295488">MDHPRPETAPGLPDQAAPDRAPLLLRQALSLPEVLRTRAGAAPDRLLYRFLPDGEQTGGCATYGDLYAAASRVAGELARRGAQGEPVLLVFPEGIDFVSALFGCFYAGAIATPINPPRKNRKAARLAAVVRDSGARMALVDATTLDLLRPLIDADPLLAALEWVSLDAAAGGDAAEARLPDPHSPAFLQYTSGSTGQPKGVVVSHANLIENQRLIRAAFGQDESIVVAGWLPAFHDMGLVGNLLHPLALGGSLVFMPPLAFLQKPIRWLRAISDYGVTCTGGPDFALDLCVRETTQAERAGLDLSRLQVLFNGAEPVRAATVRAFTEAFAPYGFRPEALCPCYGMAETTLLVSGSRKTATPRVVEVDPQRLALGEFVPTDASDARALVGSGPVDANVRAAIVDPETGRPCGPGQIGEVWLAGPTVAAGYWKNARATEEAFHAVLASDPTLRYLRTGDLGVLHDGELFVTGRLKDLLIVHGANHYPQDIEATAAGAHAAVAGCVGAAITVGEESEGVALVQEVQRQWLRRLPTDEVAAAIVRAVAEEHQLEITRVTFVRPGAVPKTSSGKTQRRATRDLLLVGGLKVVGQWRLGDATSRGAAAPEPDDRTLELEAWLTEQVAERARLGVAEVDRRTPFAQYGLGSLAAVRLSGLLSERLGRTVPPTIAYDYPNIAALARHLVHGDEPAAATPAAGAIDEPLAIIGLGCRFPGAESVEGFWELLAGGASGLGPYPADRWRGEYAGEAPPKGGFLGSVDGFEPEFFGISPREAEWMDPQQRLWLEVVWESLELAGVRPSGLRGSRTGVFAGVSAGDYLAQQARQGAAPSAYGATGASPAVLANRTSYVLDLKGPSWSVDTACSSSLVAVHQAAAAVRRGECDLAIAGGVNLILSEETTTALCRAGMLSPGGETRAFAAGADGFVRGEGCGVVVLKRLSAALADGDRVWAVLRGTAVGQDGRSNGLTAPSGPSQQDVIRQALAASGLKPADIDYIEAHGTGTELGDPTEMGALGAVFGERDRPLAVGSVKTNIGHLEGAAGVAGLIKACLALHHGQQPPTLNFAAPSPHIDWSLPLEVSGELRAWPEEEGRVRRAGVSSFGFGGANAHAVLESAPNKAPGTLSEKVPDTFSWVTLSARTPAALAEQARRWAGAITPATPVAEIAAVAARREVFGHRLAVGASDSAVLREKLLQWLASDRREGGVPADAAPPADIAAWLASGAPLVAGPLPALTLPTYPFERRRYWFPVDPAAGRGAAGPVVHPLLGRGLDLAGGQHVFEVDLARVGWLNDHQVQGAPTLPAAAYIEMAAAAGGLVNASQAWRLVDLKIERRVTPAAGQDARLQTQLTPAGEGWSIAFFSRDAGAWVRSATGRLLQRGEASQRIAAGAAALAPRDVADHYRTCSAYGLDYQNAFRGLRTLHGAAGYAEATLAAAGATPLLDCALQAIAATLSDDQQVAWVPVGAAEAWADLPDGQQSVAARVASRQEGDFLLADVDLLLGERPVGALRGVRLARVAAPQSPYFQLTWAPRLRATEPAWQPPALDLSSAISGARQRGRHALVAARRDALGELERISTLWGAEALAELCGARRVGDAVDHLPVVPANRQRLLERIVAMLREDGWLVADERGLRLARPIVAGEAARALAEAQQGLQAAAPELAVIAACAPRLVDVLLERCEPLELLFPSSGGGAADLYRTSIGAQALNETVADAVEACVARLPAGRSLRVLEIGAGSGATTEGVLRRGWADRLRYTFTDVAPAFLAPAKRRFAGRGLDGDGLSFEVLDIESDPAGQGFAAGGYDVVIAANVLHATADLARSVRHARRLLAPGGVLVLVEGTRPLRWLDLSFGMLDGWWRGEDASLRAGYPLIDESRWAGLLGSEGFAEAACLSLAEPRGGSPENSVIVASIATGAIESTADFGEIDVVALDGTPLLGLENEIARRRGSASVAGVSNPAQGVRTTLFTAMDEAASGEDAQRYTTRVIDAVQRASGADRFVLVTRGAQSAMGGDSPAAAAAWGVLRSLAHERPQAACRRIDLPSATEPDVIAVVDELLSDSTEPEIVLAGGRRLAARLCAAGGVAAEADGARVAEIAQRGSIDGVRLARLPRRPLAAGEVEIAVEAAGLNFRDVLNTLGRYPGEPPLGGECSGSVRAIGAGVSRFLPGDHVIAIAPRTFADRVVAPEEVVALAPATCSLTEAATLPIAMLTASLALEEIGELCPCQRVLIHAATGGVGLAAVQIAAARGAQVYATASRAKHVALLDTPVAAAFDSRSPGFAAGVMASTQGQGVDVVLNALGESFVAENLKALAHGGRYIDLTKPEGDVATQIAALRPDVVYSQVDLAHACEADPAMVSRLLSDIVTRVDAGELKPLPLHPYGLDRLGDAMRAMQRAEHIGKLLVCPGGAGEPAAPPAVIRADGAYVVAGGLGDLGLETARLLAARGAGVIGLVGRSEPTAAQLQAVRAIEADGARVVVALADISDRAQLAAALDEVRAAGAPIRGVVHSAGALADGLIEAQTAETVARVFAAKARGGWLLHELTAGDPVELFVVYSSLAGLLGSPGQSNHAAANAYLDALVAWRRRQGLPGLALQWGPWAGIGEAARRGVEQRTDLAGLDPLSPARGLDAMRRLLTSGVASVLIAPLDVQRMSPTRRAAPVFELLRDQRAEASAAAAPGFLEAYHAAPRFARRGLLATHLKQQLAAVLGMRDAQQIASDAALFELGLDSLTTLELKNALTASLGVETPANLVFDYPTIDRLAEHLAGLMDAAKPQQSLTPPAADEATTPATRSRQPEANPLGPKPPSRRSQPSAQPATELAVASVLQDLAALEDELQSWDAAR</sequence>
<dbReference type="Gene3D" id="3.40.50.150">
    <property type="entry name" value="Vaccinia Virus protein VP39"/>
    <property type="match status" value="1"/>
</dbReference>
<dbReference type="GO" id="GO:0031177">
    <property type="term" value="F:phosphopantetheine binding"/>
    <property type="evidence" value="ECO:0007669"/>
    <property type="project" value="InterPro"/>
</dbReference>
<evidence type="ECO:0000256" key="13">
    <source>
        <dbReference type="SAM" id="MobiDB-lite"/>
    </source>
</evidence>
<feature type="domain" description="Carrier" evidence="14">
    <location>
        <begin position="2684"/>
        <end position="2759"/>
    </location>
</feature>
<dbReference type="Pfam" id="PF23024">
    <property type="entry name" value="AMP-dom_DIP2-like"/>
    <property type="match status" value="1"/>
</dbReference>
<dbReference type="Pfam" id="PF16197">
    <property type="entry name" value="KAsynt_C_assoc"/>
    <property type="match status" value="1"/>
</dbReference>
<reference evidence="17 18" key="1">
    <citation type="submission" date="2019-02" db="EMBL/GenBank/DDBJ databases">
        <title>Deep-cultivation of Planctomycetes and their phenomic and genomic characterization uncovers novel biology.</title>
        <authorList>
            <person name="Wiegand S."/>
            <person name="Jogler M."/>
            <person name="Boedeker C."/>
            <person name="Pinto D."/>
            <person name="Vollmers J."/>
            <person name="Rivas-Marin E."/>
            <person name="Kohn T."/>
            <person name="Peeters S.H."/>
            <person name="Heuer A."/>
            <person name="Rast P."/>
            <person name="Oberbeckmann S."/>
            <person name="Bunk B."/>
            <person name="Jeske O."/>
            <person name="Meyerdierks A."/>
            <person name="Storesund J.E."/>
            <person name="Kallscheuer N."/>
            <person name="Luecker S."/>
            <person name="Lage O.M."/>
            <person name="Pohl T."/>
            <person name="Merkel B.J."/>
            <person name="Hornburger P."/>
            <person name="Mueller R.-W."/>
            <person name="Bruemmer F."/>
            <person name="Labrenz M."/>
            <person name="Spormann A.M."/>
            <person name="Op den Camp H."/>
            <person name="Overmann J."/>
            <person name="Amann R."/>
            <person name="Jetten M.S.M."/>
            <person name="Mascher T."/>
            <person name="Medema M.H."/>
            <person name="Devos D.P."/>
            <person name="Kaster A.-K."/>
            <person name="Ovreas L."/>
            <person name="Rohde M."/>
            <person name="Galperin M.Y."/>
            <person name="Jogler C."/>
        </authorList>
    </citation>
    <scope>NUCLEOTIDE SEQUENCE [LARGE SCALE GENOMIC DNA]</scope>
    <source>
        <strain evidence="17 18">Pla175</strain>
    </source>
</reference>
<dbReference type="InterPro" id="IPR057326">
    <property type="entry name" value="KR_dom"/>
</dbReference>
<dbReference type="GO" id="GO:0006633">
    <property type="term" value="P:fatty acid biosynthetic process"/>
    <property type="evidence" value="ECO:0007669"/>
    <property type="project" value="InterPro"/>
</dbReference>
<dbReference type="Gene3D" id="3.10.129.110">
    <property type="entry name" value="Polyketide synthase dehydratase"/>
    <property type="match status" value="1"/>
</dbReference>
<dbReference type="InterPro" id="IPR020843">
    <property type="entry name" value="ER"/>
</dbReference>